<feature type="region of interest" description="Disordered" evidence="11">
    <location>
        <begin position="44"/>
        <end position="79"/>
    </location>
</feature>
<dbReference type="GO" id="GO:0005524">
    <property type="term" value="F:ATP binding"/>
    <property type="evidence" value="ECO:0007669"/>
    <property type="project" value="UniProtKB-UniRule"/>
</dbReference>
<evidence type="ECO:0000256" key="10">
    <source>
        <dbReference type="PROSITE-ProRule" id="PRU10141"/>
    </source>
</evidence>
<comment type="similarity">
    <text evidence="1">Belongs to the protein kinase superfamily. AGC Ser/Thr protein kinase family. PDPK1 subfamily.</text>
</comment>
<dbReference type="SUPFAM" id="SSF56112">
    <property type="entry name" value="Protein kinase-like (PK-like)"/>
    <property type="match status" value="1"/>
</dbReference>
<gene>
    <name evidence="13" type="ORF">BDP27DRAFT_1401624</name>
</gene>
<dbReference type="InterPro" id="IPR039046">
    <property type="entry name" value="PDPK1"/>
</dbReference>
<evidence type="ECO:0000256" key="11">
    <source>
        <dbReference type="SAM" id="MobiDB-lite"/>
    </source>
</evidence>
<dbReference type="EC" id="2.7.11.1" evidence="2"/>
<feature type="compositionally biased region" description="Polar residues" evidence="11">
    <location>
        <begin position="539"/>
        <end position="550"/>
    </location>
</feature>
<dbReference type="Gene3D" id="1.10.510.10">
    <property type="entry name" value="Transferase(Phosphotransferase) domain 1"/>
    <property type="match status" value="1"/>
</dbReference>
<evidence type="ECO:0000256" key="2">
    <source>
        <dbReference type="ARBA" id="ARBA00012513"/>
    </source>
</evidence>
<feature type="domain" description="Protein kinase" evidence="12">
    <location>
        <begin position="108"/>
        <end position="370"/>
    </location>
</feature>
<dbReference type="InterPro" id="IPR000719">
    <property type="entry name" value="Prot_kinase_dom"/>
</dbReference>
<accession>A0A9P5PZF5</accession>
<comment type="catalytic activity">
    <reaction evidence="8">
        <text>L-threonyl-[protein] + ATP = O-phospho-L-threonyl-[protein] + ADP + H(+)</text>
        <dbReference type="Rhea" id="RHEA:46608"/>
        <dbReference type="Rhea" id="RHEA-COMP:11060"/>
        <dbReference type="Rhea" id="RHEA-COMP:11605"/>
        <dbReference type="ChEBI" id="CHEBI:15378"/>
        <dbReference type="ChEBI" id="CHEBI:30013"/>
        <dbReference type="ChEBI" id="CHEBI:30616"/>
        <dbReference type="ChEBI" id="CHEBI:61977"/>
        <dbReference type="ChEBI" id="CHEBI:456216"/>
        <dbReference type="EC" id="2.7.11.1"/>
    </reaction>
</comment>
<dbReference type="Proteomes" id="UP000772434">
    <property type="component" value="Unassembled WGS sequence"/>
</dbReference>
<proteinExistence type="inferred from homology"/>
<dbReference type="AlphaFoldDB" id="A0A9P5PZF5"/>
<evidence type="ECO:0000256" key="1">
    <source>
        <dbReference type="ARBA" id="ARBA00010006"/>
    </source>
</evidence>
<evidence type="ECO:0000256" key="6">
    <source>
        <dbReference type="ARBA" id="ARBA00022777"/>
    </source>
</evidence>
<dbReference type="FunFam" id="1.10.510.10:FF:000833">
    <property type="entry name" value="AGC family protein kinase"/>
    <property type="match status" value="1"/>
</dbReference>
<dbReference type="GO" id="GO:0004674">
    <property type="term" value="F:protein serine/threonine kinase activity"/>
    <property type="evidence" value="ECO:0007669"/>
    <property type="project" value="UniProtKB-KW"/>
</dbReference>
<evidence type="ECO:0000259" key="12">
    <source>
        <dbReference type="PROSITE" id="PS50011"/>
    </source>
</evidence>
<evidence type="ECO:0000313" key="14">
    <source>
        <dbReference type="Proteomes" id="UP000772434"/>
    </source>
</evidence>
<feature type="region of interest" description="Disordered" evidence="11">
    <location>
        <begin position="449"/>
        <end position="508"/>
    </location>
</feature>
<dbReference type="InterPro" id="IPR008271">
    <property type="entry name" value="Ser/Thr_kinase_AS"/>
</dbReference>
<comment type="caution">
    <text evidence="13">The sequence shown here is derived from an EMBL/GenBank/DDBJ whole genome shotgun (WGS) entry which is preliminary data.</text>
</comment>
<feature type="binding site" evidence="10">
    <location>
        <position position="147"/>
    </location>
    <ligand>
        <name>ATP</name>
        <dbReference type="ChEBI" id="CHEBI:30616"/>
    </ligand>
</feature>
<feature type="compositionally biased region" description="Low complexity" evidence="11">
    <location>
        <begin position="495"/>
        <end position="508"/>
    </location>
</feature>
<keyword evidence="3" id="KW-0723">Serine/threonine-protein kinase</keyword>
<reference evidence="13" key="1">
    <citation type="submission" date="2020-11" db="EMBL/GenBank/DDBJ databases">
        <authorList>
            <consortium name="DOE Joint Genome Institute"/>
            <person name="Ahrendt S."/>
            <person name="Riley R."/>
            <person name="Andreopoulos W."/>
            <person name="Labutti K."/>
            <person name="Pangilinan J."/>
            <person name="Ruiz-Duenas F.J."/>
            <person name="Barrasa J.M."/>
            <person name="Sanchez-Garcia M."/>
            <person name="Camarero S."/>
            <person name="Miyauchi S."/>
            <person name="Serrano A."/>
            <person name="Linde D."/>
            <person name="Babiker R."/>
            <person name="Drula E."/>
            <person name="Ayuso-Fernandez I."/>
            <person name="Pacheco R."/>
            <person name="Padilla G."/>
            <person name="Ferreira P."/>
            <person name="Barriuso J."/>
            <person name="Kellner H."/>
            <person name="Castanera R."/>
            <person name="Alfaro M."/>
            <person name="Ramirez L."/>
            <person name="Pisabarro A.G."/>
            <person name="Kuo A."/>
            <person name="Tritt A."/>
            <person name="Lipzen A."/>
            <person name="He G."/>
            <person name="Yan M."/>
            <person name="Ng V."/>
            <person name="Cullen D."/>
            <person name="Martin F."/>
            <person name="Rosso M.-N."/>
            <person name="Henrissat B."/>
            <person name="Hibbett D."/>
            <person name="Martinez A.T."/>
            <person name="Grigoriev I.V."/>
        </authorList>
    </citation>
    <scope>NUCLEOTIDE SEQUENCE</scope>
    <source>
        <strain evidence="13">AH 40177</strain>
    </source>
</reference>
<organism evidence="13 14">
    <name type="scientific">Rhodocollybia butyracea</name>
    <dbReference type="NCBI Taxonomy" id="206335"/>
    <lineage>
        <taxon>Eukaryota</taxon>
        <taxon>Fungi</taxon>
        <taxon>Dikarya</taxon>
        <taxon>Basidiomycota</taxon>
        <taxon>Agaricomycotina</taxon>
        <taxon>Agaricomycetes</taxon>
        <taxon>Agaricomycetidae</taxon>
        <taxon>Agaricales</taxon>
        <taxon>Marasmiineae</taxon>
        <taxon>Omphalotaceae</taxon>
        <taxon>Rhodocollybia</taxon>
    </lineage>
</organism>
<dbReference type="EMBL" id="JADNRY010000035">
    <property type="protein sequence ID" value="KAF9071045.1"/>
    <property type="molecule type" value="Genomic_DNA"/>
</dbReference>
<dbReference type="PROSITE" id="PS00108">
    <property type="entry name" value="PROTEIN_KINASE_ST"/>
    <property type="match status" value="1"/>
</dbReference>
<feature type="compositionally biased region" description="Basic and acidic residues" evidence="11">
    <location>
        <begin position="526"/>
        <end position="537"/>
    </location>
</feature>
<keyword evidence="7 10" id="KW-0067">ATP-binding</keyword>
<feature type="compositionally biased region" description="Low complexity" evidence="11">
    <location>
        <begin position="50"/>
        <end position="65"/>
    </location>
</feature>
<dbReference type="InterPro" id="IPR050236">
    <property type="entry name" value="Ser_Thr_kinase_AGC"/>
</dbReference>
<feature type="compositionally biased region" description="Polar residues" evidence="11">
    <location>
        <begin position="483"/>
        <end position="492"/>
    </location>
</feature>
<evidence type="ECO:0000256" key="4">
    <source>
        <dbReference type="ARBA" id="ARBA00022679"/>
    </source>
</evidence>
<keyword evidence="6 13" id="KW-0418">Kinase</keyword>
<dbReference type="PROSITE" id="PS00107">
    <property type="entry name" value="PROTEIN_KINASE_ATP"/>
    <property type="match status" value="1"/>
</dbReference>
<dbReference type="Gene3D" id="3.30.200.20">
    <property type="entry name" value="Phosphorylase Kinase, domain 1"/>
    <property type="match status" value="1"/>
</dbReference>
<feature type="compositionally biased region" description="Polar residues" evidence="11">
    <location>
        <begin position="449"/>
        <end position="467"/>
    </location>
</feature>
<dbReference type="PANTHER" id="PTHR24356:SF163">
    <property type="entry name" value="3-PHOSPHOINOSITIDE-DEPENDENT PROTEIN KINASE 1-RELATED"/>
    <property type="match status" value="1"/>
</dbReference>
<feature type="region of interest" description="Disordered" evidence="11">
    <location>
        <begin position="526"/>
        <end position="550"/>
    </location>
</feature>
<dbReference type="InterPro" id="IPR011009">
    <property type="entry name" value="Kinase-like_dom_sf"/>
</dbReference>
<comment type="catalytic activity">
    <reaction evidence="9">
        <text>L-seryl-[protein] + ATP = O-phospho-L-seryl-[protein] + ADP + H(+)</text>
        <dbReference type="Rhea" id="RHEA:17989"/>
        <dbReference type="Rhea" id="RHEA-COMP:9863"/>
        <dbReference type="Rhea" id="RHEA-COMP:11604"/>
        <dbReference type="ChEBI" id="CHEBI:15378"/>
        <dbReference type="ChEBI" id="CHEBI:29999"/>
        <dbReference type="ChEBI" id="CHEBI:30616"/>
        <dbReference type="ChEBI" id="CHEBI:83421"/>
        <dbReference type="ChEBI" id="CHEBI:456216"/>
        <dbReference type="EC" id="2.7.11.1"/>
    </reaction>
</comment>
<dbReference type="PROSITE" id="PS50011">
    <property type="entry name" value="PROTEIN_KINASE_DOM"/>
    <property type="match status" value="1"/>
</dbReference>
<dbReference type="Pfam" id="PF00069">
    <property type="entry name" value="Pkinase"/>
    <property type="match status" value="1"/>
</dbReference>
<sequence length="692" mass="76447">MLSPSQEDTITSLAALSRNASVISSSSSSDSIAADDSRLLATPVHPRLLRTFSSPRSASPASPTRKTSRAPSFLPKELGLADDYPKSRAASQVRSKSRARSEVSIDDFDVGDTLGEGSYSTVLQATARKTGKQYAIKVLDKTHLARKNKTFTAKIERLALIRLGRQHPGIVSLYWTFQDAHSLYFVLDLAANGEMQTLISRLGSLSTRCARYYTAQIVDIVEYMHSKGVIHRDLKPENLLLDASYRLKIADFGTAKVLNADVETERFVGTAQYVAPELVVANESSESSDLWALGCVLFQMISGRFAFSGLSEYLTLQKVKQAEYVFPGEFDEDAKDLVQKLLIRDPKQRLGAGEPMSPLDMRSLRSHPFFDSIDWTTLWTDPAPPLEAGILQREHSLARGQDRNWEDIGATWDELVMNDDNVGASPDGLGWAPDAEGSPLLLRHRQFDPTQSQTQPVDLSPVSNDLTEQGPPPSATEIGSMPINISSFTRPTPESPSGSPESSSEGAGSLERVAIGLQAMRPFRLPSDHSVDHERGRSQAPTPIQGNTFPATELPSILNPRAHEVILQRSTVEVRSIRRRASRLLKPIAGAQIKTKTRELILTNHRLICFKIKSSSRNSPIKSELFFKSADEWKEKDKKKDVKEMKAVLMSAELKEGREFVVLSSIKTFHYAAQDALTASLFVDKINEAKNS</sequence>
<dbReference type="SMART" id="SM00220">
    <property type="entry name" value="S_TKc"/>
    <property type="match status" value="1"/>
</dbReference>
<evidence type="ECO:0000256" key="9">
    <source>
        <dbReference type="ARBA" id="ARBA00048679"/>
    </source>
</evidence>
<evidence type="ECO:0000313" key="13">
    <source>
        <dbReference type="EMBL" id="KAF9071045.1"/>
    </source>
</evidence>
<evidence type="ECO:0000256" key="5">
    <source>
        <dbReference type="ARBA" id="ARBA00022741"/>
    </source>
</evidence>
<dbReference type="GO" id="GO:0035556">
    <property type="term" value="P:intracellular signal transduction"/>
    <property type="evidence" value="ECO:0007669"/>
    <property type="project" value="TreeGrafter"/>
</dbReference>
<evidence type="ECO:0000256" key="3">
    <source>
        <dbReference type="ARBA" id="ARBA00022527"/>
    </source>
</evidence>
<dbReference type="CDD" id="cd05581">
    <property type="entry name" value="STKc_PDK1"/>
    <property type="match status" value="1"/>
</dbReference>
<dbReference type="PANTHER" id="PTHR24356">
    <property type="entry name" value="SERINE/THREONINE-PROTEIN KINASE"/>
    <property type="match status" value="1"/>
</dbReference>
<evidence type="ECO:0000256" key="7">
    <source>
        <dbReference type="ARBA" id="ARBA00022840"/>
    </source>
</evidence>
<keyword evidence="5 10" id="KW-0547">Nucleotide-binding</keyword>
<keyword evidence="14" id="KW-1185">Reference proteome</keyword>
<dbReference type="OrthoDB" id="347657at2759"/>
<dbReference type="FunFam" id="3.30.200.20:FF:000042">
    <property type="entry name" value="Aurora kinase A"/>
    <property type="match status" value="1"/>
</dbReference>
<evidence type="ECO:0000256" key="8">
    <source>
        <dbReference type="ARBA" id="ARBA00047899"/>
    </source>
</evidence>
<name>A0A9P5PZF5_9AGAR</name>
<keyword evidence="4" id="KW-0808">Transferase</keyword>
<dbReference type="InterPro" id="IPR017441">
    <property type="entry name" value="Protein_kinase_ATP_BS"/>
</dbReference>
<protein>
    <recommendedName>
        <fullName evidence="2">non-specific serine/threonine protein kinase</fullName>
        <ecNumber evidence="2">2.7.11.1</ecNumber>
    </recommendedName>
</protein>